<dbReference type="PANTHER" id="PTHR43861:SF1">
    <property type="entry name" value="TRANS-ACONITATE 2-METHYLTRANSFERASE"/>
    <property type="match status" value="1"/>
</dbReference>
<protein>
    <submittedName>
        <fullName evidence="4">SAM-dependent methyltransferase</fullName>
    </submittedName>
</protein>
<name>A0A2S4HEV4_9GAMM</name>
<evidence type="ECO:0000259" key="3">
    <source>
        <dbReference type="Pfam" id="PF13649"/>
    </source>
</evidence>
<dbReference type="OrthoDB" id="5800887at2"/>
<dbReference type="GO" id="GO:0032259">
    <property type="term" value="P:methylation"/>
    <property type="evidence" value="ECO:0007669"/>
    <property type="project" value="UniProtKB-KW"/>
</dbReference>
<dbReference type="EMBL" id="PQGG01000028">
    <property type="protein sequence ID" value="POP52525.1"/>
    <property type="molecule type" value="Genomic_DNA"/>
</dbReference>
<dbReference type="SUPFAM" id="SSF53335">
    <property type="entry name" value="S-adenosyl-L-methionine-dependent methyltransferases"/>
    <property type="match status" value="1"/>
</dbReference>
<dbReference type="RefSeq" id="WP_103684707.1">
    <property type="nucleotide sequence ID" value="NZ_PQGG01000028.1"/>
</dbReference>
<keyword evidence="2" id="KW-0808">Transferase</keyword>
<comment type="caution">
    <text evidence="4">The sequence shown here is derived from an EMBL/GenBank/DDBJ whole genome shotgun (WGS) entry which is preliminary data.</text>
</comment>
<organism evidence="4 5">
    <name type="scientific">Zhongshania marina</name>
    <dbReference type="NCBI Taxonomy" id="2304603"/>
    <lineage>
        <taxon>Bacteria</taxon>
        <taxon>Pseudomonadati</taxon>
        <taxon>Pseudomonadota</taxon>
        <taxon>Gammaproteobacteria</taxon>
        <taxon>Cellvibrionales</taxon>
        <taxon>Spongiibacteraceae</taxon>
        <taxon>Zhongshania</taxon>
    </lineage>
</organism>
<evidence type="ECO:0000256" key="2">
    <source>
        <dbReference type="ARBA" id="ARBA00022679"/>
    </source>
</evidence>
<keyword evidence="1 4" id="KW-0489">Methyltransferase</keyword>
<accession>A0A2S4HEV4</accession>
<reference evidence="4" key="1">
    <citation type="submission" date="2018-01" db="EMBL/GenBank/DDBJ databases">
        <authorList>
            <person name="Yu X.-D."/>
        </authorList>
    </citation>
    <scope>NUCLEOTIDE SEQUENCE</scope>
    <source>
        <strain evidence="4">ZX-21</strain>
    </source>
</reference>
<dbReference type="AlphaFoldDB" id="A0A2S4HEV4"/>
<evidence type="ECO:0000313" key="5">
    <source>
        <dbReference type="Proteomes" id="UP000237222"/>
    </source>
</evidence>
<dbReference type="Proteomes" id="UP000237222">
    <property type="component" value="Unassembled WGS sequence"/>
</dbReference>
<dbReference type="Gene3D" id="3.40.50.150">
    <property type="entry name" value="Vaccinia Virus protein VP39"/>
    <property type="match status" value="1"/>
</dbReference>
<dbReference type="InterPro" id="IPR029063">
    <property type="entry name" value="SAM-dependent_MTases_sf"/>
</dbReference>
<gene>
    <name evidence="4" type="ORF">C0068_11950</name>
</gene>
<feature type="domain" description="Methyltransferase" evidence="3">
    <location>
        <begin position="45"/>
        <end position="135"/>
    </location>
</feature>
<dbReference type="CDD" id="cd02440">
    <property type="entry name" value="AdoMet_MTases"/>
    <property type="match status" value="1"/>
</dbReference>
<dbReference type="Gene3D" id="2.20.130.10">
    <property type="entry name" value="CAC2371-like domains"/>
    <property type="match status" value="1"/>
</dbReference>
<sequence>MTDTILYSDLSAYYDLMCADIDYLAQSNTAHRLQHIFGNQGKNLLDLGCGTGPHIRHFIDLGYHCQGLDLNQAMLDIAQRRCPEALFSRQNMCDFTISESVDVISCFLYSIHYSGSIDNLKSCILSAYKTLKPDGMLCFNAVDKNKIDNNSFTRHSAEQDGSQFIFSSRWYYCGKGEQQCLKLSIQKTTQNTQQLWQDEHTMVAVSFAELQNLLSPYFEVHIFEHDYEKLLPWNGQSGNALFVCVKI</sequence>
<proteinExistence type="predicted"/>
<evidence type="ECO:0000256" key="1">
    <source>
        <dbReference type="ARBA" id="ARBA00022603"/>
    </source>
</evidence>
<dbReference type="GO" id="GO:0008168">
    <property type="term" value="F:methyltransferase activity"/>
    <property type="evidence" value="ECO:0007669"/>
    <property type="project" value="UniProtKB-KW"/>
</dbReference>
<dbReference type="PANTHER" id="PTHR43861">
    <property type="entry name" value="TRANS-ACONITATE 2-METHYLTRANSFERASE-RELATED"/>
    <property type="match status" value="1"/>
</dbReference>
<evidence type="ECO:0000313" key="4">
    <source>
        <dbReference type="EMBL" id="POP52525.1"/>
    </source>
</evidence>
<dbReference type="Pfam" id="PF13649">
    <property type="entry name" value="Methyltransf_25"/>
    <property type="match status" value="1"/>
</dbReference>
<dbReference type="InterPro" id="IPR041698">
    <property type="entry name" value="Methyltransf_25"/>
</dbReference>